<evidence type="ECO:0000313" key="13">
    <source>
        <dbReference type="Proteomes" id="UP000807342"/>
    </source>
</evidence>
<keyword evidence="4 10" id="KW-0732">Signal</keyword>
<evidence type="ECO:0000256" key="8">
    <source>
        <dbReference type="RuleBase" id="RU000675"/>
    </source>
</evidence>
<evidence type="ECO:0000256" key="2">
    <source>
        <dbReference type="ARBA" id="ARBA00009809"/>
    </source>
</evidence>
<evidence type="ECO:0000259" key="11">
    <source>
        <dbReference type="SMART" id="SM01029"/>
    </source>
</evidence>
<comment type="caution">
    <text evidence="12">The sequence shown here is derived from an EMBL/GenBank/DDBJ whole genome shotgun (WGS) entry which is preliminary data.</text>
</comment>
<dbReference type="SUPFAM" id="SSF51445">
    <property type="entry name" value="(Trans)glycosidases"/>
    <property type="match status" value="1"/>
</dbReference>
<dbReference type="OrthoDB" id="1657402at2759"/>
<dbReference type="InterPro" id="IPR017853">
    <property type="entry name" value="GH"/>
</dbReference>
<dbReference type="InterPro" id="IPR019801">
    <property type="entry name" value="Glyco_hydro_35_CS"/>
</dbReference>
<evidence type="ECO:0000256" key="10">
    <source>
        <dbReference type="SAM" id="SignalP"/>
    </source>
</evidence>
<name>A0A9P5X8R9_9AGAR</name>
<reference evidence="12" key="1">
    <citation type="submission" date="2020-11" db="EMBL/GenBank/DDBJ databases">
        <authorList>
            <consortium name="DOE Joint Genome Institute"/>
            <person name="Ahrendt S."/>
            <person name="Riley R."/>
            <person name="Andreopoulos W."/>
            <person name="Labutti K."/>
            <person name="Pangilinan J."/>
            <person name="Ruiz-Duenas F.J."/>
            <person name="Barrasa J.M."/>
            <person name="Sanchez-Garcia M."/>
            <person name="Camarero S."/>
            <person name="Miyauchi S."/>
            <person name="Serrano A."/>
            <person name="Linde D."/>
            <person name="Babiker R."/>
            <person name="Drula E."/>
            <person name="Ayuso-Fernandez I."/>
            <person name="Pacheco R."/>
            <person name="Padilla G."/>
            <person name="Ferreira P."/>
            <person name="Barriuso J."/>
            <person name="Kellner H."/>
            <person name="Castanera R."/>
            <person name="Alfaro M."/>
            <person name="Ramirez L."/>
            <person name="Pisabarro A.G."/>
            <person name="Kuo A."/>
            <person name="Tritt A."/>
            <person name="Lipzen A."/>
            <person name="He G."/>
            <person name="Yan M."/>
            <person name="Ng V."/>
            <person name="Cullen D."/>
            <person name="Martin F."/>
            <person name="Rosso M.-N."/>
            <person name="Henrissat B."/>
            <person name="Hibbett D."/>
            <person name="Martinez A.T."/>
            <person name="Grigoriev I.V."/>
        </authorList>
    </citation>
    <scope>NUCLEOTIDE SEQUENCE</scope>
    <source>
        <strain evidence="12">MF-IS2</strain>
    </source>
</reference>
<dbReference type="Pfam" id="PF10435">
    <property type="entry name" value="BetaGal_dom2"/>
    <property type="match status" value="1"/>
</dbReference>
<dbReference type="SUPFAM" id="SSF117100">
    <property type="entry name" value="Beta-galactosidase LacA, domain 3"/>
    <property type="match status" value="1"/>
</dbReference>
<keyword evidence="7 8" id="KW-0326">Glycosidase</keyword>
<evidence type="ECO:0000256" key="3">
    <source>
        <dbReference type="ARBA" id="ARBA00012756"/>
    </source>
</evidence>
<keyword evidence="13" id="KW-1185">Reference proteome</keyword>
<dbReference type="GO" id="GO:0005975">
    <property type="term" value="P:carbohydrate metabolic process"/>
    <property type="evidence" value="ECO:0007669"/>
    <property type="project" value="InterPro"/>
</dbReference>
<dbReference type="InterPro" id="IPR008979">
    <property type="entry name" value="Galactose-bd-like_sf"/>
</dbReference>
<evidence type="ECO:0000256" key="4">
    <source>
        <dbReference type="ARBA" id="ARBA00022729"/>
    </source>
</evidence>
<evidence type="ECO:0000256" key="1">
    <source>
        <dbReference type="ARBA" id="ARBA00001412"/>
    </source>
</evidence>
<keyword evidence="5 8" id="KW-0378">Hydrolase</keyword>
<dbReference type="InterPro" id="IPR025300">
    <property type="entry name" value="BetaGal_jelly_roll_dom"/>
</dbReference>
<evidence type="ECO:0000256" key="9">
    <source>
        <dbReference type="RuleBase" id="RU003679"/>
    </source>
</evidence>
<dbReference type="InterPro" id="IPR001944">
    <property type="entry name" value="Glycoside_Hdrlase_35"/>
</dbReference>
<feature type="signal peptide" evidence="10">
    <location>
        <begin position="1"/>
        <end position="18"/>
    </location>
</feature>
<sequence length="1003" mass="107760">MFSFLLTIALLAFSHVAANLVPRNSTGLTNAVTWDPHSLSIQGQRVFILSAEFHPWRLPGSPDLWADIFQKIKANGFNTVSFYVNWAVHFPTPTTNNGQGDFQQGTYRDIQRFIDEAKKAGLWMVARPGPYINGETTGGGFPGWVGNVAGSLRTNNPSYQQAWTPYMTAIAKIIAKNQITNGGPIILVQAENEFSASASNNIYMQAIIDLYHANGIVVPIIHNDQHAGQAGNFSPDKPGTHVDICCGDSYPQGSNSWAQVQAIYYSAHKAVAPSNPLCLAEFGGGFLLSWGSVATRAGTGYEKFSGDLTNADYENVFYKENYAQTATILNIYMLFGGTNWGQTLEPTVYSSYDYGGGINENRVATPKMNEMRLQGLFLRVSRDLLGADLIANGTNYTTSSLIHTAELRNSITGAGFYFVRHDSSPSTALTTTQLTIRTSAGTLLVPKTGAITLNGREAKFLVTDYVFGQTQTKILYSTAEIMTWTTIDNIDYILIYAQKGQTGETAFMFSSAPTVSAPQNISSSFAGGLLTLGYTLSGIQSVSIASGNNKINLLIMDKATANTWHAPVITQSGTFGNFFSVGTNTTVLVGGPYITRNASISGSTLSLFGDLNGTTTVEFIAPASVTALSWNGATQSLTRSSRGTLTAIINGASSLALPTLQNWKVMGSLPEVNPSFDDSSFVTANLTTTNYTNLPPLAGTQVLYSQQYGFYGGNLIFRGHFTAKGSETAVVTTVQFGFAGGYSAWFNGIFLGSAQGSPSVSMTTNTWTIPSGSLRIGQDNVFVIIQDHMGISETSTNGGKEPRGIRGYSITGGSTTFSSWKLQGNQGGAANAPDTFRGYLNEGGLFAERIGAHLPGFPDSAWANASPVTNGVAGPGINFYRTTFDLNILDGVDMPVRLSITPSAISSNFRVQIYLNGWQIGKYINNIGPQTVYVLPAGILRRRSTNTIALSLWSLDTSGAKLAGLNLISDGIFSTPLQFQDYVTPDYAEQRTQRPPPTNTPPM</sequence>
<dbReference type="SMART" id="SM01029">
    <property type="entry name" value="BetaGal_dom2"/>
    <property type="match status" value="1"/>
</dbReference>
<feature type="domain" description="Beta-galactosidase" evidence="11">
    <location>
        <begin position="383"/>
        <end position="564"/>
    </location>
</feature>
<dbReference type="SUPFAM" id="SSF49785">
    <property type="entry name" value="Galactose-binding domain-like"/>
    <property type="match status" value="2"/>
</dbReference>
<dbReference type="EC" id="3.2.1.23" evidence="3 8"/>
<feature type="chain" id="PRO_5040262428" description="Beta-galactosidase" evidence="10">
    <location>
        <begin position="19"/>
        <end position="1003"/>
    </location>
</feature>
<keyword evidence="6" id="KW-0325">Glycoprotein</keyword>
<dbReference type="Pfam" id="PF13364">
    <property type="entry name" value="BetaGal_ABD2"/>
    <property type="match status" value="2"/>
</dbReference>
<evidence type="ECO:0000256" key="5">
    <source>
        <dbReference type="ARBA" id="ARBA00022801"/>
    </source>
</evidence>
<dbReference type="PRINTS" id="PR00742">
    <property type="entry name" value="GLHYDRLASE35"/>
</dbReference>
<dbReference type="Proteomes" id="UP000807342">
    <property type="component" value="Unassembled WGS sequence"/>
</dbReference>
<dbReference type="GO" id="GO:0004565">
    <property type="term" value="F:beta-galactosidase activity"/>
    <property type="evidence" value="ECO:0007669"/>
    <property type="project" value="UniProtKB-EC"/>
</dbReference>
<dbReference type="InterPro" id="IPR025972">
    <property type="entry name" value="BetaGal_dom3"/>
</dbReference>
<dbReference type="InterPro" id="IPR018954">
    <property type="entry name" value="Betagal_dom2"/>
</dbReference>
<dbReference type="Pfam" id="PF01301">
    <property type="entry name" value="Glyco_hydro_35"/>
    <property type="match status" value="1"/>
</dbReference>
<protein>
    <recommendedName>
        <fullName evidence="3 8">Beta-galactosidase</fullName>
        <ecNumber evidence="3 8">3.2.1.23</ecNumber>
    </recommendedName>
</protein>
<evidence type="ECO:0000256" key="7">
    <source>
        <dbReference type="ARBA" id="ARBA00023295"/>
    </source>
</evidence>
<dbReference type="Gene3D" id="2.60.390.10">
    <property type="entry name" value="Beta-galactosidase, domain 3"/>
    <property type="match status" value="1"/>
</dbReference>
<comment type="catalytic activity">
    <reaction evidence="1 8">
        <text>Hydrolysis of terminal non-reducing beta-D-galactose residues in beta-D-galactosides.</text>
        <dbReference type="EC" id="3.2.1.23"/>
    </reaction>
</comment>
<dbReference type="Pfam" id="PF13363">
    <property type="entry name" value="BetaGal_dom3"/>
    <property type="match status" value="1"/>
</dbReference>
<dbReference type="InterPro" id="IPR031330">
    <property type="entry name" value="Gly_Hdrlase_35_cat"/>
</dbReference>
<dbReference type="EMBL" id="MU151342">
    <property type="protein sequence ID" value="KAF9444871.1"/>
    <property type="molecule type" value="Genomic_DNA"/>
</dbReference>
<dbReference type="Gene3D" id="2.60.120.260">
    <property type="entry name" value="Galactose-binding domain-like"/>
    <property type="match status" value="2"/>
</dbReference>
<dbReference type="Gene3D" id="3.20.20.80">
    <property type="entry name" value="Glycosidases"/>
    <property type="match status" value="1"/>
</dbReference>
<evidence type="ECO:0000313" key="12">
    <source>
        <dbReference type="EMBL" id="KAF9444871.1"/>
    </source>
</evidence>
<evidence type="ECO:0000256" key="6">
    <source>
        <dbReference type="ARBA" id="ARBA00023180"/>
    </source>
</evidence>
<dbReference type="PANTHER" id="PTHR23421">
    <property type="entry name" value="BETA-GALACTOSIDASE RELATED"/>
    <property type="match status" value="1"/>
</dbReference>
<dbReference type="AlphaFoldDB" id="A0A9P5X8R9"/>
<dbReference type="PROSITE" id="PS01182">
    <property type="entry name" value="GLYCOSYL_HYDROL_F35"/>
    <property type="match status" value="1"/>
</dbReference>
<accession>A0A9P5X8R9</accession>
<gene>
    <name evidence="12" type="ORF">P691DRAFT_711219</name>
</gene>
<dbReference type="SUPFAM" id="SSF51011">
    <property type="entry name" value="Glycosyl hydrolase domain"/>
    <property type="match status" value="1"/>
</dbReference>
<comment type="similarity">
    <text evidence="2 9">Belongs to the glycosyl hydrolase 35 family.</text>
</comment>
<dbReference type="Gene3D" id="2.102.20.10">
    <property type="entry name" value="Beta-galactosidase, domain 2"/>
    <property type="match status" value="1"/>
</dbReference>
<dbReference type="InterPro" id="IPR036833">
    <property type="entry name" value="BetaGal_dom3_sf"/>
</dbReference>
<organism evidence="12 13">
    <name type="scientific">Macrolepiota fuliginosa MF-IS2</name>
    <dbReference type="NCBI Taxonomy" id="1400762"/>
    <lineage>
        <taxon>Eukaryota</taxon>
        <taxon>Fungi</taxon>
        <taxon>Dikarya</taxon>
        <taxon>Basidiomycota</taxon>
        <taxon>Agaricomycotina</taxon>
        <taxon>Agaricomycetes</taxon>
        <taxon>Agaricomycetidae</taxon>
        <taxon>Agaricales</taxon>
        <taxon>Agaricineae</taxon>
        <taxon>Agaricaceae</taxon>
        <taxon>Macrolepiota</taxon>
    </lineage>
</organism>
<proteinExistence type="inferred from homology"/>
<dbReference type="InterPro" id="IPR037110">
    <property type="entry name" value="Betagal_dom2_sf"/>
</dbReference>